<sequence length="353" mass="39392">MATGKRARPDDLTHLAQLRDDPTDFHIFHALRVLEAHHADRPRLGQSRRAGQDAVRLEQEAELAFPTSTIADYQEAPGKPARLVNRFFGLFGPMGPLPLHMTEYARERRRNFRDSTLIAFANAFTHRMMGLFYRAWAAGQPAPQFDRPKDDTFEPKVAALTGHMGPGLQARDLMPDLAKRYFAGHLSAGTRTAEGLVTLLQSFFKAPVRVQEFVGSWLDLEPDDRWQLGMGALGRSTSIGSRVWSRAAKFRIVIGPLALEDYRRFLPNADPNHAGAIERLEAVVRNYMGDALDWDVNVILKARDVPRVALGGANAALGHTTWLGARRDQAHDAADLFLSPPHVLARNRQGVQK</sequence>
<evidence type="ECO:0000313" key="2">
    <source>
        <dbReference type="Proteomes" id="UP001193501"/>
    </source>
</evidence>
<keyword evidence="2" id="KW-1185">Reference proteome</keyword>
<dbReference type="Proteomes" id="UP001193501">
    <property type="component" value="Unassembled WGS sequence"/>
</dbReference>
<dbReference type="PANTHER" id="PTHR35564:SF4">
    <property type="entry name" value="CYTOPLASMIC PROTEIN"/>
    <property type="match status" value="1"/>
</dbReference>
<reference evidence="1" key="1">
    <citation type="submission" date="2020-01" db="EMBL/GenBank/DDBJ databases">
        <authorList>
            <person name="Chen W.-M."/>
        </authorList>
    </citation>
    <scope>NUCLEOTIDE SEQUENCE</scope>
    <source>
        <strain evidence="1">CYK-10</strain>
    </source>
</reference>
<organism evidence="1 2">
    <name type="scientific">Stagnihabitans tardus</name>
    <dbReference type="NCBI Taxonomy" id="2699202"/>
    <lineage>
        <taxon>Bacteria</taxon>
        <taxon>Pseudomonadati</taxon>
        <taxon>Pseudomonadota</taxon>
        <taxon>Alphaproteobacteria</taxon>
        <taxon>Rhodobacterales</taxon>
        <taxon>Paracoccaceae</taxon>
        <taxon>Stagnihabitans</taxon>
    </lineage>
</organism>
<comment type="caution">
    <text evidence="1">The sequence shown here is derived from an EMBL/GenBank/DDBJ whole genome shotgun (WGS) entry which is preliminary data.</text>
</comment>
<protein>
    <submittedName>
        <fullName evidence="1">Type VI secretion system baseplate subunit TssG</fullName>
    </submittedName>
</protein>
<dbReference type="RefSeq" id="WP_168775630.1">
    <property type="nucleotide sequence ID" value="NZ_JAABNR010000013.1"/>
</dbReference>
<dbReference type="InterPro" id="IPR010732">
    <property type="entry name" value="T6SS_TssG-like"/>
</dbReference>
<dbReference type="Pfam" id="PF06996">
    <property type="entry name" value="T6SS_TssG"/>
    <property type="match status" value="1"/>
</dbReference>
<dbReference type="EMBL" id="JAABNR010000013">
    <property type="protein sequence ID" value="NBZ88823.1"/>
    <property type="molecule type" value="Genomic_DNA"/>
</dbReference>
<gene>
    <name evidence="1" type="primary">tssG</name>
    <name evidence="1" type="ORF">GV832_14615</name>
</gene>
<evidence type="ECO:0000313" key="1">
    <source>
        <dbReference type="EMBL" id="NBZ88823.1"/>
    </source>
</evidence>
<dbReference type="AlphaFoldDB" id="A0AAE4YCQ5"/>
<dbReference type="NCBIfam" id="TIGR03347">
    <property type="entry name" value="VI_chp_1"/>
    <property type="match status" value="1"/>
</dbReference>
<accession>A0AAE4YCQ5</accession>
<proteinExistence type="predicted"/>
<dbReference type="PANTHER" id="PTHR35564">
    <property type="match status" value="1"/>
</dbReference>
<name>A0AAE4YCQ5_9RHOB</name>